<protein>
    <submittedName>
        <fullName evidence="6">Transmembrane protein 65</fullName>
    </submittedName>
</protein>
<evidence type="ECO:0000256" key="1">
    <source>
        <dbReference type="ARBA" id="ARBA00004141"/>
    </source>
</evidence>
<organism evidence="6">
    <name type="scientific">Sarcoptes scabiei</name>
    <name type="common">Itch mite</name>
    <name type="synonym">Acarus scabiei</name>
    <dbReference type="NCBI Taxonomy" id="52283"/>
    <lineage>
        <taxon>Eukaryota</taxon>
        <taxon>Metazoa</taxon>
        <taxon>Ecdysozoa</taxon>
        <taxon>Arthropoda</taxon>
        <taxon>Chelicerata</taxon>
        <taxon>Arachnida</taxon>
        <taxon>Acari</taxon>
        <taxon>Acariformes</taxon>
        <taxon>Sarcoptiformes</taxon>
        <taxon>Astigmata</taxon>
        <taxon>Psoroptidia</taxon>
        <taxon>Sarcoptoidea</taxon>
        <taxon>Sarcoptidae</taxon>
        <taxon>Sarcoptinae</taxon>
        <taxon>Sarcoptes</taxon>
    </lineage>
</organism>
<dbReference type="PANTHER" id="PTHR21706">
    <property type="entry name" value="TRANSMEMBRANE PROTEIN 65"/>
    <property type="match status" value="1"/>
</dbReference>
<dbReference type="AlphaFoldDB" id="A0A834VEY8"/>
<evidence type="ECO:0000256" key="3">
    <source>
        <dbReference type="ARBA" id="ARBA00022989"/>
    </source>
</evidence>
<dbReference type="Pfam" id="PF10507">
    <property type="entry name" value="TMEM65"/>
    <property type="match status" value="1"/>
</dbReference>
<dbReference type="Proteomes" id="UP000070412">
    <property type="component" value="Unassembled WGS sequence"/>
</dbReference>
<dbReference type="PANTHER" id="PTHR21706:SF15">
    <property type="entry name" value="TRANSMEMBRANE PROTEIN 65"/>
    <property type="match status" value="1"/>
</dbReference>
<dbReference type="EnsemblMetazoa" id="SSS_3856s_mrna">
    <property type="protein sequence ID" value="KAF7492614.1"/>
    <property type="gene ID" value="SSS_3856"/>
</dbReference>
<proteinExistence type="predicted"/>
<feature type="transmembrane region" description="Helical" evidence="5">
    <location>
        <begin position="142"/>
        <end position="162"/>
    </location>
</feature>
<keyword evidence="2 5" id="KW-0812">Transmembrane</keyword>
<keyword evidence="8" id="KW-1185">Reference proteome</keyword>
<dbReference type="EMBL" id="WVUK01000056">
    <property type="protein sequence ID" value="KAF7492614.1"/>
    <property type="molecule type" value="Genomic_DNA"/>
</dbReference>
<comment type="subcellular location">
    <subcellularLocation>
        <location evidence="1">Membrane</location>
        <topology evidence="1">Multi-pass membrane protein</topology>
    </subcellularLocation>
</comment>
<name>A0A834VEY8_SARSC</name>
<evidence type="ECO:0000256" key="2">
    <source>
        <dbReference type="ARBA" id="ARBA00022692"/>
    </source>
</evidence>
<accession>A0A834VEY8</accession>
<reference evidence="7" key="3">
    <citation type="submission" date="2022-06" db="UniProtKB">
        <authorList>
            <consortium name="EnsemblMetazoa"/>
        </authorList>
    </citation>
    <scope>IDENTIFICATION</scope>
</reference>
<sequence length="237" mass="26619">MKMFLSFYSRSFSYCLSSKLFSKSSRLRPLEWIRCKHNQSFLTDKERVKSFLALLNPNERKILWDELRNLPEISQISKDSSPNLTIVQDGAMKTTEDLKLKDEKPPSFRQLGQLFLVHSLPFVGFGFLDNLLMIVAGDYIDLTIGVALGISTMAAAGLGNALSDIAGVGSAYYVEMIAAKIGVESPKLSFNQLQMRRTRWLVQISRAIGVAIGCLIGMLPLIFLPHRNETEKISQKK</sequence>
<keyword evidence="4 5" id="KW-0472">Membrane</keyword>
<gene>
    <name evidence="6" type="ORF">SSS_3856</name>
</gene>
<evidence type="ECO:0000256" key="4">
    <source>
        <dbReference type="ARBA" id="ARBA00023136"/>
    </source>
</evidence>
<evidence type="ECO:0000313" key="8">
    <source>
        <dbReference type="Proteomes" id="UP000070412"/>
    </source>
</evidence>
<reference evidence="8" key="1">
    <citation type="journal article" date="2020" name="PLoS Negl. Trop. Dis.">
        <title>High-quality nuclear genome for Sarcoptes scabiei-A critical resource for a neglected parasite.</title>
        <authorList>
            <person name="Korhonen P.K."/>
            <person name="Gasser R.B."/>
            <person name="Ma G."/>
            <person name="Wang T."/>
            <person name="Stroehlein A.J."/>
            <person name="Young N.D."/>
            <person name="Ang C.S."/>
            <person name="Fernando D.D."/>
            <person name="Lu H.C."/>
            <person name="Taylor S."/>
            <person name="Reynolds S.L."/>
            <person name="Mofiz E."/>
            <person name="Najaraj S.H."/>
            <person name="Gowda H."/>
            <person name="Madugundu A."/>
            <person name="Renuse S."/>
            <person name="Holt D."/>
            <person name="Pandey A."/>
            <person name="Papenfuss A.T."/>
            <person name="Fischer K."/>
        </authorList>
    </citation>
    <scope>NUCLEOTIDE SEQUENCE [LARGE SCALE GENOMIC DNA]</scope>
</reference>
<feature type="transmembrane region" description="Helical" evidence="5">
    <location>
        <begin position="114"/>
        <end position="136"/>
    </location>
</feature>
<reference evidence="6" key="2">
    <citation type="submission" date="2020-01" db="EMBL/GenBank/DDBJ databases">
        <authorList>
            <person name="Korhonen P.K.K."/>
            <person name="Guangxu M.G."/>
            <person name="Wang T.W."/>
            <person name="Stroehlein A.J.S."/>
            <person name="Young N.D."/>
            <person name="Ang C.-S.A."/>
            <person name="Fernando D.W.F."/>
            <person name="Lu H.L."/>
            <person name="Taylor S.T."/>
            <person name="Ehtesham M.E.M."/>
            <person name="Najaraj S.H.N."/>
            <person name="Harsha G.H.G."/>
            <person name="Madugundu A.M."/>
            <person name="Renuse S.R."/>
            <person name="Holt D.H."/>
            <person name="Pandey A.P."/>
            <person name="Papenfuss A.P."/>
            <person name="Gasser R.B.G."/>
            <person name="Fischer K.F."/>
        </authorList>
    </citation>
    <scope>NUCLEOTIDE SEQUENCE</scope>
    <source>
        <strain evidence="6">SSS_KF_BRIS2020</strain>
    </source>
</reference>
<evidence type="ECO:0000256" key="5">
    <source>
        <dbReference type="SAM" id="Phobius"/>
    </source>
</evidence>
<keyword evidence="3 5" id="KW-1133">Transmembrane helix</keyword>
<feature type="transmembrane region" description="Helical" evidence="5">
    <location>
        <begin position="204"/>
        <end position="224"/>
    </location>
</feature>
<dbReference type="InterPro" id="IPR019537">
    <property type="entry name" value="TMEM65"/>
</dbReference>
<evidence type="ECO:0000313" key="6">
    <source>
        <dbReference type="EMBL" id="KAF7492614.1"/>
    </source>
</evidence>
<evidence type="ECO:0000313" key="7">
    <source>
        <dbReference type="EnsemblMetazoa" id="KAF7492614.1"/>
    </source>
</evidence>
<dbReference type="OrthoDB" id="430821at2759"/>
<dbReference type="GO" id="GO:0005739">
    <property type="term" value="C:mitochondrion"/>
    <property type="evidence" value="ECO:0007669"/>
    <property type="project" value="TreeGrafter"/>
</dbReference>
<dbReference type="GO" id="GO:0016020">
    <property type="term" value="C:membrane"/>
    <property type="evidence" value="ECO:0007669"/>
    <property type="project" value="UniProtKB-SubCell"/>
</dbReference>